<dbReference type="InterPro" id="IPR039420">
    <property type="entry name" value="WalR-like"/>
</dbReference>
<reference evidence="8 9" key="1">
    <citation type="submission" date="2019-03" db="EMBL/GenBank/DDBJ databases">
        <title>Three New Species of Nocardioides, Nocardioides euryhalodurans sp. nov., Nocardioides seonyuensis sp. nov. and Nocardioides eburneoflavus sp. nov. Iolated from Soil.</title>
        <authorList>
            <person name="Roh S.G."/>
            <person name="Lee C."/>
            <person name="Kim M.-K."/>
            <person name="Kim S.B."/>
        </authorList>
    </citation>
    <scope>NUCLEOTIDE SEQUENCE [LARGE SCALE GENOMIC DNA]</scope>
    <source>
        <strain evidence="8 9">MMS17-SY207-3</strain>
    </source>
</reference>
<dbReference type="PRINTS" id="PR00038">
    <property type="entry name" value="HTHLUXR"/>
</dbReference>
<dbReference type="RefSeq" id="WP_135267249.1">
    <property type="nucleotide sequence ID" value="NZ_CP038436.1"/>
</dbReference>
<dbReference type="Pfam" id="PF00072">
    <property type="entry name" value="Response_reg"/>
    <property type="match status" value="1"/>
</dbReference>
<dbReference type="CDD" id="cd06170">
    <property type="entry name" value="LuxR_C_like"/>
    <property type="match status" value="1"/>
</dbReference>
<evidence type="ECO:0000259" key="7">
    <source>
        <dbReference type="PROSITE" id="PS50110"/>
    </source>
</evidence>
<dbReference type="KEGG" id="nsn:EXE58_07185"/>
<keyword evidence="1 5" id="KW-0597">Phosphoprotein</keyword>
<feature type="domain" description="HTH luxR-type" evidence="6">
    <location>
        <begin position="152"/>
        <end position="217"/>
    </location>
</feature>
<keyword evidence="9" id="KW-1185">Reference proteome</keyword>
<keyword evidence="3" id="KW-0238">DNA-binding</keyword>
<dbReference type="InterPro" id="IPR011006">
    <property type="entry name" value="CheY-like_superfamily"/>
</dbReference>
<name>A0A4P7IGQ2_9ACTN</name>
<dbReference type="InterPro" id="IPR001789">
    <property type="entry name" value="Sig_transdc_resp-reg_receiver"/>
</dbReference>
<dbReference type="GO" id="GO:0003677">
    <property type="term" value="F:DNA binding"/>
    <property type="evidence" value="ECO:0007669"/>
    <property type="project" value="UniProtKB-KW"/>
</dbReference>
<dbReference type="SMART" id="SM00421">
    <property type="entry name" value="HTH_LUXR"/>
    <property type="match status" value="1"/>
</dbReference>
<evidence type="ECO:0000256" key="5">
    <source>
        <dbReference type="PROSITE-ProRule" id="PRU00169"/>
    </source>
</evidence>
<dbReference type="InterPro" id="IPR000792">
    <property type="entry name" value="Tscrpt_reg_LuxR_C"/>
</dbReference>
<keyword evidence="4" id="KW-0804">Transcription</keyword>
<evidence type="ECO:0000313" key="9">
    <source>
        <dbReference type="Proteomes" id="UP000294853"/>
    </source>
</evidence>
<dbReference type="PANTHER" id="PTHR43214">
    <property type="entry name" value="TWO-COMPONENT RESPONSE REGULATOR"/>
    <property type="match status" value="1"/>
</dbReference>
<dbReference type="InterPro" id="IPR016032">
    <property type="entry name" value="Sig_transdc_resp-reg_C-effctor"/>
</dbReference>
<evidence type="ECO:0000256" key="3">
    <source>
        <dbReference type="ARBA" id="ARBA00023125"/>
    </source>
</evidence>
<dbReference type="GO" id="GO:0000160">
    <property type="term" value="P:phosphorelay signal transduction system"/>
    <property type="evidence" value="ECO:0007669"/>
    <property type="project" value="InterPro"/>
</dbReference>
<dbReference type="Pfam" id="PF00196">
    <property type="entry name" value="GerE"/>
    <property type="match status" value="1"/>
</dbReference>
<evidence type="ECO:0000256" key="2">
    <source>
        <dbReference type="ARBA" id="ARBA00023015"/>
    </source>
</evidence>
<evidence type="ECO:0000259" key="6">
    <source>
        <dbReference type="PROSITE" id="PS50043"/>
    </source>
</evidence>
<dbReference type="CDD" id="cd17535">
    <property type="entry name" value="REC_NarL-like"/>
    <property type="match status" value="1"/>
</dbReference>
<feature type="domain" description="Response regulatory" evidence="7">
    <location>
        <begin position="11"/>
        <end position="127"/>
    </location>
</feature>
<dbReference type="SUPFAM" id="SSF52172">
    <property type="entry name" value="CheY-like"/>
    <property type="match status" value="1"/>
</dbReference>
<dbReference type="SUPFAM" id="SSF46894">
    <property type="entry name" value="C-terminal effector domain of the bipartite response regulators"/>
    <property type="match status" value="1"/>
</dbReference>
<evidence type="ECO:0000256" key="4">
    <source>
        <dbReference type="ARBA" id="ARBA00023163"/>
    </source>
</evidence>
<evidence type="ECO:0000313" key="8">
    <source>
        <dbReference type="EMBL" id="QBX55257.1"/>
    </source>
</evidence>
<dbReference type="Proteomes" id="UP000294853">
    <property type="component" value="Chromosome"/>
</dbReference>
<dbReference type="Gene3D" id="3.40.50.2300">
    <property type="match status" value="1"/>
</dbReference>
<keyword evidence="2" id="KW-0805">Transcription regulation</keyword>
<accession>A0A4P7IGQ2</accession>
<dbReference type="InterPro" id="IPR058245">
    <property type="entry name" value="NreC/VraR/RcsB-like_REC"/>
</dbReference>
<proteinExistence type="predicted"/>
<dbReference type="PROSITE" id="PS50043">
    <property type="entry name" value="HTH_LUXR_2"/>
    <property type="match status" value="1"/>
</dbReference>
<dbReference type="EMBL" id="CP038436">
    <property type="protein sequence ID" value="QBX55257.1"/>
    <property type="molecule type" value="Genomic_DNA"/>
</dbReference>
<sequence>MPQSAVKDTIRVYLLDDHVMIRRGVRSFLEAEQDLQVAGESGRVSEALTEVLELSPDVAVLDVELPDGNGIDLCRQIRSLDPTIKVVVHGEEDDEDMMVSAYLAGASGYLHKQSSVEDLVKGVRWVGQGWSLIQPHIAMRVIELRKIEQAAAPDAMASLTATQAAILELITDGLTNKQIGERLYLAEKTVKNHVTTLFAKLGVQGRTQAAVLASRYRG</sequence>
<organism evidence="8 9">
    <name type="scientific">Nocardioides seonyuensis</name>
    <dbReference type="NCBI Taxonomy" id="2518371"/>
    <lineage>
        <taxon>Bacteria</taxon>
        <taxon>Bacillati</taxon>
        <taxon>Actinomycetota</taxon>
        <taxon>Actinomycetes</taxon>
        <taxon>Propionibacteriales</taxon>
        <taxon>Nocardioidaceae</taxon>
        <taxon>Nocardioides</taxon>
    </lineage>
</organism>
<dbReference type="OrthoDB" id="9808843at2"/>
<dbReference type="PROSITE" id="PS50110">
    <property type="entry name" value="RESPONSE_REGULATORY"/>
    <property type="match status" value="1"/>
</dbReference>
<dbReference type="PANTHER" id="PTHR43214:SF24">
    <property type="entry name" value="TRANSCRIPTIONAL REGULATORY PROTEIN NARL-RELATED"/>
    <property type="match status" value="1"/>
</dbReference>
<dbReference type="GO" id="GO:0006355">
    <property type="term" value="P:regulation of DNA-templated transcription"/>
    <property type="evidence" value="ECO:0007669"/>
    <property type="project" value="InterPro"/>
</dbReference>
<dbReference type="AlphaFoldDB" id="A0A4P7IGQ2"/>
<feature type="modified residue" description="4-aspartylphosphate" evidence="5">
    <location>
        <position position="62"/>
    </location>
</feature>
<gene>
    <name evidence="8" type="ORF">EXE58_07185</name>
</gene>
<evidence type="ECO:0000256" key="1">
    <source>
        <dbReference type="ARBA" id="ARBA00022553"/>
    </source>
</evidence>
<dbReference type="SMART" id="SM00448">
    <property type="entry name" value="REC"/>
    <property type="match status" value="1"/>
</dbReference>
<protein>
    <submittedName>
        <fullName evidence="8">Response regulator transcription factor</fullName>
    </submittedName>
</protein>